<dbReference type="EMBL" id="CP051151">
    <property type="protein sequence ID" value="QLY39483.1"/>
    <property type="molecule type" value="Genomic_DNA"/>
</dbReference>
<dbReference type="PANTHER" id="PTHR35813:SF1">
    <property type="entry name" value="INNER MEMBRANE PROTEIN YBAN"/>
    <property type="match status" value="1"/>
</dbReference>
<dbReference type="RefSeq" id="WP_312031952.1">
    <property type="nucleotide sequence ID" value="NZ_CP051151.1"/>
</dbReference>
<dbReference type="InterPro" id="IPR007401">
    <property type="entry name" value="DUF454"/>
</dbReference>
<name>A0A7L6MZR7_9MOLU</name>
<dbReference type="Pfam" id="PF04304">
    <property type="entry name" value="DUF454"/>
    <property type="match status" value="1"/>
</dbReference>
<dbReference type="KEGG" id="tbk:HF295_00845"/>
<keyword evidence="1" id="KW-1133">Transmembrane helix</keyword>
<protein>
    <submittedName>
        <fullName evidence="2">DUF454 domain-containing protein</fullName>
    </submittedName>
</protein>
<feature type="transmembrane region" description="Helical" evidence="1">
    <location>
        <begin position="75"/>
        <end position="105"/>
    </location>
</feature>
<dbReference type="PIRSF" id="PIRSF016789">
    <property type="entry name" value="DUF454"/>
    <property type="match status" value="1"/>
</dbReference>
<accession>A0A7L6MZR7</accession>
<keyword evidence="1" id="KW-0472">Membrane</keyword>
<proteinExistence type="predicted"/>
<dbReference type="AlphaFoldDB" id="A0A7L6MZR7"/>
<reference evidence="2 3" key="1">
    <citation type="submission" date="2020-04" db="EMBL/GenBank/DDBJ databases">
        <authorList>
            <person name="Zheng R.K."/>
            <person name="Sun C.M."/>
        </authorList>
    </citation>
    <scope>NUCLEOTIDE SEQUENCE [LARGE SCALE GENOMIC DNA]</scope>
    <source>
        <strain evidence="3">zrk29</strain>
    </source>
</reference>
<dbReference type="GO" id="GO:0005886">
    <property type="term" value="C:plasma membrane"/>
    <property type="evidence" value="ECO:0007669"/>
    <property type="project" value="TreeGrafter"/>
</dbReference>
<evidence type="ECO:0000256" key="1">
    <source>
        <dbReference type="SAM" id="Phobius"/>
    </source>
</evidence>
<evidence type="ECO:0000313" key="2">
    <source>
        <dbReference type="EMBL" id="QLY39483.1"/>
    </source>
</evidence>
<gene>
    <name evidence="2" type="ORF">HF295_00845</name>
</gene>
<sequence>MRILYLSLGSISLALGTLGVILPVLPTVPFLLLTTYLYSKSSNKFHQWFISTRIYHLYIEGFIQDRSMTRERKWALLLFVDIMLALSFILVDSILVRGLIILIFVTKHYYFYKYVKVIKP</sequence>
<keyword evidence="3" id="KW-1185">Reference proteome</keyword>
<dbReference type="PANTHER" id="PTHR35813">
    <property type="entry name" value="INNER MEMBRANE PROTEIN YBAN"/>
    <property type="match status" value="1"/>
</dbReference>
<organism evidence="2 3">
    <name type="scientific">Hujiaoplasma nucleasis</name>
    <dbReference type="NCBI Taxonomy" id="2725268"/>
    <lineage>
        <taxon>Bacteria</taxon>
        <taxon>Bacillati</taxon>
        <taxon>Mycoplasmatota</taxon>
        <taxon>Mollicutes</taxon>
        <taxon>Candidatus Izemoplasmatales</taxon>
        <taxon>Hujiaoplasmataceae</taxon>
        <taxon>Hujiaoplasma</taxon>
    </lineage>
</organism>
<dbReference type="Proteomes" id="UP000512167">
    <property type="component" value="Chromosome"/>
</dbReference>
<feature type="transmembrane region" description="Helical" evidence="1">
    <location>
        <begin position="12"/>
        <end position="39"/>
    </location>
</feature>
<keyword evidence="1" id="KW-0812">Transmembrane</keyword>
<evidence type="ECO:0000313" key="3">
    <source>
        <dbReference type="Proteomes" id="UP000512167"/>
    </source>
</evidence>